<organism evidence="7 8">
    <name type="scientific">Hippocampus comes</name>
    <name type="common">Tiger tail seahorse</name>
    <dbReference type="NCBI Taxonomy" id="109280"/>
    <lineage>
        <taxon>Eukaryota</taxon>
        <taxon>Metazoa</taxon>
        <taxon>Chordata</taxon>
        <taxon>Craniata</taxon>
        <taxon>Vertebrata</taxon>
        <taxon>Euteleostomi</taxon>
        <taxon>Actinopterygii</taxon>
        <taxon>Neopterygii</taxon>
        <taxon>Teleostei</taxon>
        <taxon>Neoteleostei</taxon>
        <taxon>Acanthomorphata</taxon>
        <taxon>Syngnathiaria</taxon>
        <taxon>Syngnathiformes</taxon>
        <taxon>Syngnathoidei</taxon>
        <taxon>Syngnathidae</taxon>
        <taxon>Hippocampus</taxon>
    </lineage>
</organism>
<evidence type="ECO:0000256" key="1">
    <source>
        <dbReference type="ARBA" id="ARBA00022729"/>
    </source>
</evidence>
<reference evidence="7" key="2">
    <citation type="submission" date="2025-09" db="UniProtKB">
        <authorList>
            <consortium name="Ensembl"/>
        </authorList>
    </citation>
    <scope>IDENTIFICATION</scope>
</reference>
<evidence type="ECO:0000256" key="5">
    <source>
        <dbReference type="ARBA" id="ARBA00043266"/>
    </source>
</evidence>
<dbReference type="SMART" id="SM00409">
    <property type="entry name" value="IG"/>
    <property type="match status" value="1"/>
</dbReference>
<accession>A0A3Q2XYF6</accession>
<keyword evidence="1" id="KW-0732">Signal</keyword>
<dbReference type="AlphaFoldDB" id="A0A3Q2XYF6"/>
<evidence type="ECO:0000256" key="4">
    <source>
        <dbReference type="ARBA" id="ARBA00023319"/>
    </source>
</evidence>
<dbReference type="GO" id="GO:0002250">
    <property type="term" value="P:adaptive immune response"/>
    <property type="evidence" value="ECO:0007669"/>
    <property type="project" value="UniProtKB-KW"/>
</dbReference>
<dbReference type="Gene3D" id="2.60.40.10">
    <property type="entry name" value="Immunoglobulins"/>
    <property type="match status" value="1"/>
</dbReference>
<dbReference type="GO" id="GO:0042101">
    <property type="term" value="C:T cell receptor complex"/>
    <property type="evidence" value="ECO:0007669"/>
    <property type="project" value="UniProtKB-KW"/>
</dbReference>
<name>A0A3Q2XYF6_HIPCM</name>
<dbReference type="SMART" id="SM00406">
    <property type="entry name" value="IGv"/>
    <property type="match status" value="1"/>
</dbReference>
<evidence type="ECO:0000259" key="6">
    <source>
        <dbReference type="PROSITE" id="PS50835"/>
    </source>
</evidence>
<evidence type="ECO:0000313" key="7">
    <source>
        <dbReference type="Ensembl" id="ENSHCOP00000005476.1"/>
    </source>
</evidence>
<dbReference type="STRING" id="109280.ENSHCOP00000005476"/>
<feature type="domain" description="Ig-like" evidence="6">
    <location>
        <begin position="27"/>
        <end position="131"/>
    </location>
</feature>
<dbReference type="InterPro" id="IPR013106">
    <property type="entry name" value="Ig_V-set"/>
</dbReference>
<protein>
    <recommendedName>
        <fullName evidence="6">Ig-like domain-containing protein</fullName>
    </recommendedName>
</protein>
<dbReference type="InterPro" id="IPR036179">
    <property type="entry name" value="Ig-like_dom_sf"/>
</dbReference>
<dbReference type="InterPro" id="IPR003599">
    <property type="entry name" value="Ig_sub"/>
</dbReference>
<evidence type="ECO:0000256" key="2">
    <source>
        <dbReference type="ARBA" id="ARBA00023130"/>
    </source>
</evidence>
<dbReference type="Proteomes" id="UP000264820">
    <property type="component" value="Unplaced"/>
</dbReference>
<dbReference type="InterPro" id="IPR051287">
    <property type="entry name" value="TCR_variable_region"/>
</dbReference>
<keyword evidence="5" id="KW-1279">T cell receptor</keyword>
<dbReference type="PROSITE" id="PS50835">
    <property type="entry name" value="IG_LIKE"/>
    <property type="match status" value="1"/>
</dbReference>
<sequence>MGIFTLLLAVNESDRFCCLFVTGISGQTVHQPEREVHAFEGGAVTLGCSSDSSMSRDFIFWYKQEVNSLPDFILSKDLFRSGKKGVKYSERFHCSMNASARQAPLHIERVKPSDSGVFYCALQPTLTHSLACLHKNTCTRLIS</sequence>
<keyword evidence="4" id="KW-0393">Immunoglobulin domain</keyword>
<dbReference type="GeneTree" id="ENSGT00940000177314"/>
<keyword evidence="5" id="KW-0391">Immunity</keyword>
<dbReference type="InterPro" id="IPR007110">
    <property type="entry name" value="Ig-like_dom"/>
</dbReference>
<evidence type="ECO:0000256" key="3">
    <source>
        <dbReference type="ARBA" id="ARBA00023170"/>
    </source>
</evidence>
<dbReference type="Ensembl" id="ENSHCOT00000005314.1">
    <property type="protein sequence ID" value="ENSHCOP00000005476.1"/>
    <property type="gene ID" value="ENSHCOG00000007146.1"/>
</dbReference>
<dbReference type="PANTHER" id="PTHR19367:SF18">
    <property type="entry name" value="T CELL RECEPTOR ALPHA VARIABLE 16"/>
    <property type="match status" value="1"/>
</dbReference>
<dbReference type="InterPro" id="IPR013783">
    <property type="entry name" value="Ig-like_fold"/>
</dbReference>
<keyword evidence="8" id="KW-1185">Reference proteome</keyword>
<keyword evidence="3" id="KW-0675">Receptor</keyword>
<proteinExistence type="predicted"/>
<dbReference type="PANTHER" id="PTHR19367">
    <property type="entry name" value="T-CELL RECEPTOR ALPHA CHAIN V REGION"/>
    <property type="match status" value="1"/>
</dbReference>
<reference evidence="7" key="1">
    <citation type="submission" date="2025-08" db="UniProtKB">
        <authorList>
            <consortium name="Ensembl"/>
        </authorList>
    </citation>
    <scope>IDENTIFICATION</scope>
</reference>
<dbReference type="SUPFAM" id="SSF48726">
    <property type="entry name" value="Immunoglobulin"/>
    <property type="match status" value="1"/>
</dbReference>
<keyword evidence="2" id="KW-1064">Adaptive immunity</keyword>
<dbReference type="OMA" id="NCEYNTS"/>
<evidence type="ECO:0000313" key="8">
    <source>
        <dbReference type="Proteomes" id="UP000264820"/>
    </source>
</evidence>
<dbReference type="Pfam" id="PF07686">
    <property type="entry name" value="V-set"/>
    <property type="match status" value="1"/>
</dbReference>